<proteinExistence type="predicted"/>
<organism evidence="2 3">
    <name type="scientific">Terrabacter ginsenosidimutans</name>
    <dbReference type="NCBI Taxonomy" id="490575"/>
    <lineage>
        <taxon>Bacteria</taxon>
        <taxon>Bacillati</taxon>
        <taxon>Actinomycetota</taxon>
        <taxon>Actinomycetes</taxon>
        <taxon>Micrococcales</taxon>
        <taxon>Intrasporangiaceae</taxon>
        <taxon>Terrabacter</taxon>
    </lineage>
</organism>
<evidence type="ECO:0000313" key="2">
    <source>
        <dbReference type="EMBL" id="GAA3721469.1"/>
    </source>
</evidence>
<comment type="caution">
    <text evidence="2">The sequence shown here is derived from an EMBL/GenBank/DDBJ whole genome shotgun (WGS) entry which is preliminary data.</text>
</comment>
<protein>
    <submittedName>
        <fullName evidence="2">Uncharacterized protein</fullName>
    </submittedName>
</protein>
<name>A0ABP7EP43_9MICO</name>
<evidence type="ECO:0000313" key="3">
    <source>
        <dbReference type="Proteomes" id="UP001501468"/>
    </source>
</evidence>
<sequence length="94" mass="10565">MQEASGDTGRMDENTPALTVCDRCERKFDLDEVKAEFDRYYTGSADWKYDQVFSECLCADCAETDAESRWMGDALKAADGPPPAGAQSIWREMH</sequence>
<keyword evidence="3" id="KW-1185">Reference proteome</keyword>
<feature type="region of interest" description="Disordered" evidence="1">
    <location>
        <begin position="74"/>
        <end position="94"/>
    </location>
</feature>
<dbReference type="EMBL" id="BAABDC010000013">
    <property type="protein sequence ID" value="GAA3721469.1"/>
    <property type="molecule type" value="Genomic_DNA"/>
</dbReference>
<gene>
    <name evidence="2" type="ORF">GCM10022399_42290</name>
</gene>
<accession>A0ABP7EP43</accession>
<reference evidence="3" key="1">
    <citation type="journal article" date="2019" name="Int. J. Syst. Evol. Microbiol.">
        <title>The Global Catalogue of Microorganisms (GCM) 10K type strain sequencing project: providing services to taxonomists for standard genome sequencing and annotation.</title>
        <authorList>
            <consortium name="The Broad Institute Genomics Platform"/>
            <consortium name="The Broad Institute Genome Sequencing Center for Infectious Disease"/>
            <person name="Wu L."/>
            <person name="Ma J."/>
        </authorList>
    </citation>
    <scope>NUCLEOTIDE SEQUENCE [LARGE SCALE GENOMIC DNA]</scope>
    <source>
        <strain evidence="3">JCM 17125</strain>
    </source>
</reference>
<evidence type="ECO:0000256" key="1">
    <source>
        <dbReference type="SAM" id="MobiDB-lite"/>
    </source>
</evidence>
<dbReference type="Proteomes" id="UP001501468">
    <property type="component" value="Unassembled WGS sequence"/>
</dbReference>